<feature type="transmembrane region" description="Helical" evidence="1">
    <location>
        <begin position="59"/>
        <end position="84"/>
    </location>
</feature>
<keyword evidence="1" id="KW-1133">Transmembrane helix</keyword>
<dbReference type="HOGENOM" id="CLU_035812_0_0_9"/>
<feature type="transmembrane region" description="Helical" evidence="1">
    <location>
        <begin position="238"/>
        <end position="256"/>
    </location>
</feature>
<dbReference type="OrthoDB" id="2659138at2"/>
<dbReference type="Proteomes" id="UP000000347">
    <property type="component" value="Chromosome"/>
</dbReference>
<dbReference type="STRING" id="608506.COB47_0149"/>
<evidence type="ECO:0000313" key="2">
    <source>
        <dbReference type="EMBL" id="ADL41513.1"/>
    </source>
</evidence>
<feature type="transmembrane region" description="Helical" evidence="1">
    <location>
        <begin position="201"/>
        <end position="218"/>
    </location>
</feature>
<keyword evidence="1" id="KW-0812">Transmembrane</keyword>
<feature type="transmembrane region" description="Helical" evidence="1">
    <location>
        <begin position="134"/>
        <end position="157"/>
    </location>
</feature>
<feature type="transmembrane region" description="Helical" evidence="1">
    <location>
        <begin position="344"/>
        <end position="365"/>
    </location>
</feature>
<dbReference type="AlphaFoldDB" id="D9THE8"/>
<gene>
    <name evidence="2" type="ordered locus">COB47_0149</name>
</gene>
<feature type="transmembrane region" description="Helical" evidence="1">
    <location>
        <begin position="377"/>
        <end position="398"/>
    </location>
</feature>
<dbReference type="EMBL" id="CP002164">
    <property type="protein sequence ID" value="ADL41513.1"/>
    <property type="molecule type" value="Genomic_DNA"/>
</dbReference>
<protein>
    <submittedName>
        <fullName evidence="2">Uncharacterized protein</fullName>
    </submittedName>
</protein>
<dbReference type="RefSeq" id="WP_013289520.1">
    <property type="nucleotide sequence ID" value="NC_014392.1"/>
</dbReference>
<accession>D9THE8</accession>
<dbReference type="KEGG" id="cob:COB47_0149"/>
<feature type="transmembrane region" description="Helical" evidence="1">
    <location>
        <begin position="163"/>
        <end position="189"/>
    </location>
</feature>
<sequence length="560" mass="63882">MSNNNFLAIKILEMFSGMIRKWGINFDVAKTILVYKFLMSKRTLPSFSRASQIDRVTRVFVVLIELILGVIPAMFLLIDAPIFIKFSLNIAVLMFLLVSTIISDISWFILDIAEKNIILSKPVDDKTYSFAKNYFIVVMIFSKTIRTFIPSLILVLFKYNVAFFIVLVLIYFLLVIFSYCICHLLYAGILVYFDGEKLKDIIVSFQIVFMIVATAAYQLTGRIVQIIGSVHFGKVQYFWVYLLPSSWFAAVFEVLFGKGKNLVYVALSIFSLIITLAVLLLQIFYTGKILEKNLVKLNSGEAEVKPKIYKVGFLSNLFLRNGIQRASYIFAKAQLKRDRTLKSIIYPTIATFLVVVIAPAIQFIFNKSDHQKSFNIQFFFLYSMYAFIIGVISTLPAIQITSNKNASWIYNAMPIENPFDIKKGAYLAFVFTIVVRLFILLSFGMFIFLRNSLIDYLIIFFVLIFFSTLMFPLATAQMPFSLDIKERGTGKKGSGLTYLMYMAIGIGLGFVHGLLPKESKPIFLAGLIVLDTILWILMFEMSGLFKSIDNSVAKQTYKRL</sequence>
<name>D9THE8_CALOO</name>
<dbReference type="eggNOG" id="ENOG502Z7WB">
    <property type="taxonomic scope" value="Bacteria"/>
</dbReference>
<feature type="transmembrane region" description="Helical" evidence="1">
    <location>
        <begin position="263"/>
        <end position="287"/>
    </location>
</feature>
<feature type="transmembrane region" description="Helical" evidence="1">
    <location>
        <begin position="90"/>
        <end position="113"/>
    </location>
</feature>
<organism evidence="2 3">
    <name type="scientific">Caldicellulosiruptor obsidiansis (strain ATCC BAA-2073 / JCM 16842 / OB47)</name>
    <dbReference type="NCBI Taxonomy" id="608506"/>
    <lineage>
        <taxon>Bacteria</taxon>
        <taxon>Bacillati</taxon>
        <taxon>Bacillota</taxon>
        <taxon>Bacillota incertae sedis</taxon>
        <taxon>Caldicellulosiruptorales</taxon>
        <taxon>Caldicellulosiruptoraceae</taxon>
        <taxon>Caldicellulosiruptor</taxon>
    </lineage>
</organism>
<keyword evidence="3" id="KW-1185">Reference proteome</keyword>
<evidence type="ECO:0000313" key="3">
    <source>
        <dbReference type="Proteomes" id="UP000000347"/>
    </source>
</evidence>
<feature type="transmembrane region" description="Helical" evidence="1">
    <location>
        <begin position="495"/>
        <end position="515"/>
    </location>
</feature>
<proteinExistence type="predicted"/>
<keyword evidence="1" id="KW-0472">Membrane</keyword>
<reference evidence="2 3" key="1">
    <citation type="journal article" date="2010" name="J. Bacteriol.">
        <title>Complete genome sequence of the cellulolytic thermophile Caldicellulosiruptor obsidiansis OB47T.</title>
        <authorList>
            <person name="Elkins J.G."/>
            <person name="Lochner A."/>
            <person name="Hamilton-Brehm S.D."/>
            <person name="Davenport K.W."/>
            <person name="Podar M."/>
            <person name="Brown S.D."/>
            <person name="Land M.L."/>
            <person name="Hauser L.J."/>
            <person name="Klingeman D.M."/>
            <person name="Raman B."/>
            <person name="Goodwin L.A."/>
            <person name="Tapia R."/>
            <person name="Meincke L.J."/>
            <person name="Detter J.C."/>
            <person name="Bruce D.C."/>
            <person name="Han C.S."/>
            <person name="Palumbo A.V."/>
            <person name="Cottingham R.W."/>
            <person name="Keller M."/>
            <person name="Graham D.E."/>
        </authorList>
    </citation>
    <scope>NUCLEOTIDE SEQUENCE [LARGE SCALE GENOMIC DNA]</scope>
    <source>
        <strain evidence="3">ATCC BAA-2073 / strain OB47</strain>
    </source>
</reference>
<feature type="transmembrane region" description="Helical" evidence="1">
    <location>
        <begin position="521"/>
        <end position="539"/>
    </location>
</feature>
<evidence type="ECO:0000256" key="1">
    <source>
        <dbReference type="SAM" id="Phobius"/>
    </source>
</evidence>
<feature type="transmembrane region" description="Helical" evidence="1">
    <location>
        <begin position="454"/>
        <end position="474"/>
    </location>
</feature>
<feature type="transmembrane region" description="Helical" evidence="1">
    <location>
        <begin position="425"/>
        <end position="448"/>
    </location>
</feature>